<name>E4KP09_9LACT</name>
<keyword evidence="1" id="KW-0472">Membrane</keyword>
<protein>
    <recommendedName>
        <fullName evidence="2">Cell wall-active antibiotics response LiaF-like C-terminal domain-containing protein</fullName>
    </recommendedName>
</protein>
<dbReference type="NCBIfam" id="NF040535">
    <property type="entry name" value="LiaF_C_term"/>
    <property type="match status" value="1"/>
</dbReference>
<sequence length="249" mass="28710">MKSLLKRNIFIVLLFSILLIFLEILMNGHFLIVFALGAILLVASLFFEARIPRIILTLMSLFLMLSALLATKSFWLAAAMLIIVYLLFSTDEGNSLLHFDQAYLRPLNRSTYYRGLQLRAPQHGQVHLLRKQNIKDSLSNHQTIFEWDDINLVYIGGNDIIDLGNAVMPQGENVVMIRKLFGNTRIIIPKDLGIHLNISIMSGKVVFEQEKYQLLMENFRWLTPDYEKNQRRIKLIISVAFGDIEVIFL</sequence>
<comment type="caution">
    <text evidence="3">The sequence shown here is derived from an EMBL/GenBank/DDBJ whole genome shotgun (WGS) entry which is preliminary data.</text>
</comment>
<dbReference type="InterPro" id="IPR047793">
    <property type="entry name" value="LiaF_C"/>
</dbReference>
<feature type="transmembrane region" description="Helical" evidence="1">
    <location>
        <begin position="61"/>
        <end position="88"/>
    </location>
</feature>
<dbReference type="InterPro" id="IPR016975">
    <property type="entry name" value="Cell_wall_LiaF"/>
</dbReference>
<accession>E4KP09</accession>
<dbReference type="InterPro" id="IPR024425">
    <property type="entry name" value="LiaF-like_C"/>
</dbReference>
<dbReference type="Pfam" id="PF09922">
    <property type="entry name" value="LiaF-like_C"/>
    <property type="match status" value="1"/>
</dbReference>
<feature type="transmembrane region" description="Helical" evidence="1">
    <location>
        <begin position="7"/>
        <end position="25"/>
    </location>
</feature>
<evidence type="ECO:0000256" key="1">
    <source>
        <dbReference type="SAM" id="Phobius"/>
    </source>
</evidence>
<feature type="transmembrane region" description="Helical" evidence="1">
    <location>
        <begin position="31"/>
        <end position="49"/>
    </location>
</feature>
<dbReference type="Proteomes" id="UP000005990">
    <property type="component" value="Unassembled WGS sequence"/>
</dbReference>
<evidence type="ECO:0000313" key="4">
    <source>
        <dbReference type="Proteomes" id="UP000005990"/>
    </source>
</evidence>
<gene>
    <name evidence="3" type="ORF">HMPREF9257_1292</name>
</gene>
<evidence type="ECO:0000313" key="3">
    <source>
        <dbReference type="EMBL" id="EFR30980.1"/>
    </source>
</evidence>
<dbReference type="OrthoDB" id="2351415at2"/>
<evidence type="ECO:0000259" key="2">
    <source>
        <dbReference type="Pfam" id="PF09922"/>
    </source>
</evidence>
<dbReference type="STRING" id="908337.HMPREF9257_1292"/>
<dbReference type="eggNOG" id="COG4758">
    <property type="taxonomic scope" value="Bacteria"/>
</dbReference>
<dbReference type="AlphaFoldDB" id="E4KP09"/>
<proteinExistence type="predicted"/>
<keyword evidence="1" id="KW-1133">Transmembrane helix</keyword>
<dbReference type="EMBL" id="AENN01000015">
    <property type="protein sequence ID" value="EFR30980.1"/>
    <property type="molecule type" value="Genomic_DNA"/>
</dbReference>
<keyword evidence="4" id="KW-1185">Reference proteome</keyword>
<feature type="domain" description="Cell wall-active antibiotics response LiaF-like C-terminal" evidence="2">
    <location>
        <begin position="141"/>
        <end position="246"/>
    </location>
</feature>
<dbReference type="GO" id="GO:0016020">
    <property type="term" value="C:membrane"/>
    <property type="evidence" value="ECO:0007669"/>
    <property type="project" value="InterPro"/>
</dbReference>
<reference evidence="3 4" key="1">
    <citation type="submission" date="2010-10" db="EMBL/GenBank/DDBJ databases">
        <authorList>
            <person name="Durkin A.S."/>
            <person name="Madupu R."/>
            <person name="Torralba M."/>
            <person name="Gillis M."/>
            <person name="Methe B."/>
            <person name="Sutton G."/>
            <person name="Nelson K.E."/>
        </authorList>
    </citation>
    <scope>NUCLEOTIDE SEQUENCE [LARGE SCALE GENOMIC DNA]</scope>
    <source>
        <strain evidence="3 4">ACS-139-V-Col8</strain>
    </source>
</reference>
<dbReference type="PIRSF" id="PIRSF031509">
    <property type="entry name" value="Cell_wall_LiaF/YvqF"/>
    <property type="match status" value="1"/>
</dbReference>
<keyword evidence="1" id="KW-0812">Transmembrane</keyword>
<dbReference type="RefSeq" id="WP_006418183.1">
    <property type="nucleotide sequence ID" value="NZ_AENN01000015.1"/>
</dbReference>
<organism evidence="3 4">
    <name type="scientific">Eremococcus coleocola ACS-139-V-Col8</name>
    <dbReference type="NCBI Taxonomy" id="908337"/>
    <lineage>
        <taxon>Bacteria</taxon>
        <taxon>Bacillati</taxon>
        <taxon>Bacillota</taxon>
        <taxon>Bacilli</taxon>
        <taxon>Lactobacillales</taxon>
        <taxon>Aerococcaceae</taxon>
        <taxon>Eremococcus</taxon>
    </lineage>
</organism>